<dbReference type="EMBL" id="JBBVGT010000002">
    <property type="protein sequence ID" value="MFB5946292.1"/>
    <property type="molecule type" value="Genomic_DNA"/>
</dbReference>
<protein>
    <recommendedName>
        <fullName evidence="5">Anti sigma-E protein RseA N-terminal domain-containing protein</fullName>
    </recommendedName>
</protein>
<dbReference type="RefSeq" id="WP_375557819.1">
    <property type="nucleotide sequence ID" value="NZ_JBBVGT010000002.1"/>
</dbReference>
<evidence type="ECO:0000313" key="4">
    <source>
        <dbReference type="Proteomes" id="UP001580928"/>
    </source>
</evidence>
<evidence type="ECO:0000256" key="2">
    <source>
        <dbReference type="SAM" id="Phobius"/>
    </source>
</evidence>
<gene>
    <name evidence="3" type="ORF">WKR92_10645</name>
</gene>
<comment type="caution">
    <text evidence="3">The sequence shown here is derived from an EMBL/GenBank/DDBJ whole genome shotgun (WGS) entry which is preliminary data.</text>
</comment>
<accession>A0ABV5CFF2</accession>
<keyword evidence="2" id="KW-0812">Transmembrane</keyword>
<reference evidence="3 4" key="1">
    <citation type="submission" date="2024-04" db="EMBL/GenBank/DDBJ databases">
        <title>Albibacterium profundi sp. nov., isolated from sediment of the Challenger Deep of Mariana Trench.</title>
        <authorList>
            <person name="Wang Y."/>
        </authorList>
    </citation>
    <scope>NUCLEOTIDE SEQUENCE [LARGE SCALE GENOMIC DNA]</scope>
    <source>
        <strain evidence="3 4">RHL897</strain>
    </source>
</reference>
<evidence type="ECO:0008006" key="5">
    <source>
        <dbReference type="Google" id="ProtNLM"/>
    </source>
</evidence>
<proteinExistence type="predicted"/>
<keyword evidence="2" id="KW-1133">Transmembrane helix</keyword>
<feature type="compositionally biased region" description="Polar residues" evidence="1">
    <location>
        <begin position="9"/>
        <end position="22"/>
    </location>
</feature>
<keyword evidence="2" id="KW-0472">Membrane</keyword>
<feature type="transmembrane region" description="Helical" evidence="2">
    <location>
        <begin position="125"/>
        <end position="146"/>
    </location>
</feature>
<feature type="region of interest" description="Disordered" evidence="1">
    <location>
        <begin position="1"/>
        <end position="22"/>
    </location>
</feature>
<sequence>MRKLRNSENQDQNLLNNPRLQENPFSVPKDYFHDLTSSIIRKKNIIESTDEAWSVPQNYQEELMNDILLKVSEEKLKSKINTDGFTVPANYFNQLQSSILDKTSKEEILNDGQIVPFKRSQYRSWIKYVSAACITLAISAVAFFQLNEQEPEPETTQVEDIINEIRADEIISYLAFYSETGDYLILSEELAEESDDFEDSFSTEEIESYLENSI</sequence>
<keyword evidence="4" id="KW-1185">Reference proteome</keyword>
<name>A0ABV5CFF2_9SPHI</name>
<evidence type="ECO:0000313" key="3">
    <source>
        <dbReference type="EMBL" id="MFB5946292.1"/>
    </source>
</evidence>
<evidence type="ECO:0000256" key="1">
    <source>
        <dbReference type="SAM" id="MobiDB-lite"/>
    </source>
</evidence>
<dbReference type="Proteomes" id="UP001580928">
    <property type="component" value="Unassembled WGS sequence"/>
</dbReference>
<organism evidence="3 4">
    <name type="scientific">Albibacterium profundi</name>
    <dbReference type="NCBI Taxonomy" id="3134906"/>
    <lineage>
        <taxon>Bacteria</taxon>
        <taxon>Pseudomonadati</taxon>
        <taxon>Bacteroidota</taxon>
        <taxon>Sphingobacteriia</taxon>
        <taxon>Sphingobacteriales</taxon>
        <taxon>Sphingobacteriaceae</taxon>
        <taxon>Albibacterium</taxon>
    </lineage>
</organism>